<protein>
    <submittedName>
        <fullName evidence="1">Uncharacterized protein</fullName>
    </submittedName>
</protein>
<comment type="caution">
    <text evidence="1">The sequence shown here is derived from an EMBL/GenBank/DDBJ whole genome shotgun (WGS) entry which is preliminary data.</text>
</comment>
<keyword evidence="2" id="KW-1185">Reference proteome</keyword>
<accession>A0ABR2P4A2</accession>
<dbReference type="EMBL" id="JBBPBN010000082">
    <property type="protein sequence ID" value="KAK8983146.1"/>
    <property type="molecule type" value="Genomic_DNA"/>
</dbReference>
<dbReference type="PANTHER" id="PTHR36373">
    <property type="entry name" value="EXPRESSED PROTEIN"/>
    <property type="match status" value="1"/>
</dbReference>
<organism evidence="1 2">
    <name type="scientific">Hibiscus sabdariffa</name>
    <name type="common">roselle</name>
    <dbReference type="NCBI Taxonomy" id="183260"/>
    <lineage>
        <taxon>Eukaryota</taxon>
        <taxon>Viridiplantae</taxon>
        <taxon>Streptophyta</taxon>
        <taxon>Embryophyta</taxon>
        <taxon>Tracheophyta</taxon>
        <taxon>Spermatophyta</taxon>
        <taxon>Magnoliopsida</taxon>
        <taxon>eudicotyledons</taxon>
        <taxon>Gunneridae</taxon>
        <taxon>Pentapetalae</taxon>
        <taxon>rosids</taxon>
        <taxon>malvids</taxon>
        <taxon>Malvales</taxon>
        <taxon>Malvaceae</taxon>
        <taxon>Malvoideae</taxon>
        <taxon>Hibiscus</taxon>
    </lineage>
</organism>
<name>A0ABR2P4A2_9ROSI</name>
<dbReference type="Proteomes" id="UP001396334">
    <property type="component" value="Unassembled WGS sequence"/>
</dbReference>
<evidence type="ECO:0000313" key="2">
    <source>
        <dbReference type="Proteomes" id="UP001396334"/>
    </source>
</evidence>
<evidence type="ECO:0000313" key="1">
    <source>
        <dbReference type="EMBL" id="KAK8983146.1"/>
    </source>
</evidence>
<sequence>MEPAKIDWNRLDSRFVQDYVYEHINTPKWVDFLSLDQHPIDDHVLVLHPRYYAACNHPRTAEDFLQASPPLSKVPSGSVIGGGCRSSPFHQLNQIQGY</sequence>
<proteinExistence type="predicted"/>
<gene>
    <name evidence="1" type="ORF">V6N11_057900</name>
</gene>
<dbReference type="PANTHER" id="PTHR36373:SF1">
    <property type="entry name" value="EXPRESSED PROTEIN"/>
    <property type="match status" value="1"/>
</dbReference>
<reference evidence="1 2" key="1">
    <citation type="journal article" date="2024" name="G3 (Bethesda)">
        <title>Genome assembly of Hibiscus sabdariffa L. provides insights into metabolisms of medicinal natural products.</title>
        <authorList>
            <person name="Kim T."/>
        </authorList>
    </citation>
    <scope>NUCLEOTIDE SEQUENCE [LARGE SCALE GENOMIC DNA]</scope>
    <source>
        <strain evidence="1">TK-2024</strain>
        <tissue evidence="1">Old leaves</tissue>
    </source>
</reference>